<dbReference type="GO" id="GO:0008934">
    <property type="term" value="F:inositol monophosphate 1-phosphatase activity"/>
    <property type="evidence" value="ECO:0007669"/>
    <property type="project" value="TreeGrafter"/>
</dbReference>
<dbReference type="EMBL" id="JAATJL010000001">
    <property type="protein sequence ID" value="NJC21834.1"/>
    <property type="molecule type" value="Genomic_DNA"/>
</dbReference>
<dbReference type="Proteomes" id="UP000547458">
    <property type="component" value="Unassembled WGS sequence"/>
</dbReference>
<comment type="caution">
    <text evidence="5">The sequence shown here is derived from an EMBL/GenBank/DDBJ whole genome shotgun (WGS) entry which is preliminary data.</text>
</comment>
<evidence type="ECO:0000256" key="3">
    <source>
        <dbReference type="ARBA" id="ARBA00022842"/>
    </source>
</evidence>
<feature type="binding site" evidence="4">
    <location>
        <position position="99"/>
    </location>
    <ligand>
        <name>Mg(2+)</name>
        <dbReference type="ChEBI" id="CHEBI:18420"/>
        <label>1</label>
        <note>catalytic</note>
    </ligand>
</feature>
<dbReference type="GO" id="GO:0007165">
    <property type="term" value="P:signal transduction"/>
    <property type="evidence" value="ECO:0007669"/>
    <property type="project" value="TreeGrafter"/>
</dbReference>
<dbReference type="AlphaFoldDB" id="A0A846RND2"/>
<feature type="binding site" evidence="4">
    <location>
        <position position="227"/>
    </location>
    <ligand>
        <name>Mg(2+)</name>
        <dbReference type="ChEBI" id="CHEBI:18420"/>
        <label>1</label>
        <note>catalytic</note>
    </ligand>
</feature>
<keyword evidence="1 4" id="KW-0479">Metal-binding</keyword>
<dbReference type="InterPro" id="IPR000760">
    <property type="entry name" value="Inositol_monophosphatase-like"/>
</dbReference>
<feature type="binding site" evidence="4">
    <location>
        <position position="77"/>
    </location>
    <ligand>
        <name>Mg(2+)</name>
        <dbReference type="ChEBI" id="CHEBI:18420"/>
        <label>1</label>
        <note>catalytic</note>
    </ligand>
</feature>
<name>A0A846RND2_9MICC</name>
<evidence type="ECO:0000256" key="4">
    <source>
        <dbReference type="PIRSR" id="PIRSR600760-2"/>
    </source>
</evidence>
<dbReference type="GO" id="GO:0006020">
    <property type="term" value="P:inositol metabolic process"/>
    <property type="evidence" value="ECO:0007669"/>
    <property type="project" value="TreeGrafter"/>
</dbReference>
<keyword evidence="2 5" id="KW-0378">Hydrolase</keyword>
<dbReference type="PROSITE" id="PS00629">
    <property type="entry name" value="IMP_1"/>
    <property type="match status" value="1"/>
</dbReference>
<dbReference type="PANTHER" id="PTHR20854:SF4">
    <property type="entry name" value="INOSITOL-1-MONOPHOSPHATASE-RELATED"/>
    <property type="match status" value="1"/>
</dbReference>
<evidence type="ECO:0000313" key="5">
    <source>
        <dbReference type="EMBL" id="NJC21834.1"/>
    </source>
</evidence>
<dbReference type="EC" id="3.1.3.25" evidence="5"/>
<gene>
    <name evidence="5" type="ORF">BJ994_000910</name>
</gene>
<dbReference type="SUPFAM" id="SSF56655">
    <property type="entry name" value="Carbohydrate phosphatase"/>
    <property type="match status" value="1"/>
</dbReference>
<keyword evidence="3 4" id="KW-0460">Magnesium</keyword>
<dbReference type="PRINTS" id="PR00377">
    <property type="entry name" value="IMPHPHTASES"/>
</dbReference>
<dbReference type="InterPro" id="IPR020583">
    <property type="entry name" value="Inositol_monoP_metal-BS"/>
</dbReference>
<feature type="binding site" evidence="4">
    <location>
        <position position="98"/>
    </location>
    <ligand>
        <name>Mg(2+)</name>
        <dbReference type="ChEBI" id="CHEBI:18420"/>
        <label>1</label>
        <note>catalytic</note>
    </ligand>
</feature>
<proteinExistence type="predicted"/>
<keyword evidence="6" id="KW-1185">Reference proteome</keyword>
<feature type="binding site" evidence="4">
    <location>
        <position position="96"/>
    </location>
    <ligand>
        <name>Mg(2+)</name>
        <dbReference type="ChEBI" id="CHEBI:18420"/>
        <label>1</label>
        <note>catalytic</note>
    </ligand>
</feature>
<evidence type="ECO:0000256" key="2">
    <source>
        <dbReference type="ARBA" id="ARBA00022801"/>
    </source>
</evidence>
<comment type="cofactor">
    <cofactor evidence="4">
        <name>Mg(2+)</name>
        <dbReference type="ChEBI" id="CHEBI:18420"/>
    </cofactor>
</comment>
<dbReference type="PANTHER" id="PTHR20854">
    <property type="entry name" value="INOSITOL MONOPHOSPHATASE"/>
    <property type="match status" value="1"/>
</dbReference>
<dbReference type="Gene3D" id="3.40.190.80">
    <property type="match status" value="1"/>
</dbReference>
<evidence type="ECO:0000313" key="6">
    <source>
        <dbReference type="Proteomes" id="UP000547458"/>
    </source>
</evidence>
<protein>
    <submittedName>
        <fullName evidence="5">Myo-inositol-1(Or 4)-monophosphatase</fullName>
        <ecNumber evidence="5">3.1.3.25</ecNumber>
    </submittedName>
</protein>
<dbReference type="Gene3D" id="3.30.540.10">
    <property type="entry name" value="Fructose-1,6-Bisphosphatase, subunit A, domain 1"/>
    <property type="match status" value="1"/>
</dbReference>
<dbReference type="RefSeq" id="WP_167991935.1">
    <property type="nucleotide sequence ID" value="NZ_JAATJL010000001.1"/>
</dbReference>
<dbReference type="GO" id="GO:0046872">
    <property type="term" value="F:metal ion binding"/>
    <property type="evidence" value="ECO:0007669"/>
    <property type="project" value="UniProtKB-KW"/>
</dbReference>
<accession>A0A846RND2</accession>
<organism evidence="5 6">
    <name type="scientific">Arthrobacter pigmenti</name>
    <dbReference type="NCBI Taxonomy" id="271432"/>
    <lineage>
        <taxon>Bacteria</taxon>
        <taxon>Bacillati</taxon>
        <taxon>Actinomycetota</taxon>
        <taxon>Actinomycetes</taxon>
        <taxon>Micrococcales</taxon>
        <taxon>Micrococcaceae</taxon>
        <taxon>Arthrobacter</taxon>
    </lineage>
</organism>
<dbReference type="Pfam" id="PF00459">
    <property type="entry name" value="Inositol_P"/>
    <property type="match status" value="1"/>
</dbReference>
<reference evidence="5 6" key="1">
    <citation type="submission" date="2020-03" db="EMBL/GenBank/DDBJ databases">
        <title>Sequencing the genomes of 1000 actinobacteria strains.</title>
        <authorList>
            <person name="Klenk H.-P."/>
        </authorList>
    </citation>
    <scope>NUCLEOTIDE SEQUENCE [LARGE SCALE GENOMIC DNA]</scope>
    <source>
        <strain evidence="5 6">DSM 16403</strain>
    </source>
</reference>
<evidence type="ECO:0000256" key="1">
    <source>
        <dbReference type="ARBA" id="ARBA00022723"/>
    </source>
</evidence>
<sequence length="283" mass="30424">MSTSASPAELLHVALQAAEAGAAVLRKRSVGELQAEKLQAENKSSNSDWVTAFDTAAERAVRDVIWRSRPHDAITGEEYGTTVPEGSASGIRWSIDPLDGTTNFIRNIVYYATSVAAVADDGEWLAGVVHAPAIDRVYWASRDQGAWVREQGTVRRLEGPVEGRSGTIVGTGFVYNPDQRVQQLGELGRLLEGHGDMRRIGSAALDLCMVADGTLDAYLERGLNEHDWAAGALIAEEAGVVVRRPSLSSVLDGGPDEQERFGAFTVAGPRELIVLAERLESSL</sequence>